<dbReference type="GO" id="GO:0008483">
    <property type="term" value="F:transaminase activity"/>
    <property type="evidence" value="ECO:0007669"/>
    <property type="project" value="UniProtKB-KW"/>
</dbReference>
<evidence type="ECO:0000256" key="1">
    <source>
        <dbReference type="ARBA" id="ARBA00022898"/>
    </source>
</evidence>
<feature type="active site" description="Proton acceptor" evidence="3">
    <location>
        <position position="205"/>
    </location>
</feature>
<evidence type="ECO:0000313" key="7">
    <source>
        <dbReference type="Proteomes" id="UP000254711"/>
    </source>
</evidence>
<dbReference type="PANTHER" id="PTHR30244:SF34">
    <property type="entry name" value="DTDP-4-AMINO-4,6-DIDEOXYGALACTOSE TRANSAMINASE"/>
    <property type="match status" value="1"/>
</dbReference>
<dbReference type="InterPro" id="IPR015422">
    <property type="entry name" value="PyrdxlP-dep_Trfase_small"/>
</dbReference>
<dbReference type="GO" id="GO:0030170">
    <property type="term" value="F:pyridoxal phosphate binding"/>
    <property type="evidence" value="ECO:0007669"/>
    <property type="project" value="TreeGrafter"/>
</dbReference>
<dbReference type="GO" id="GO:0000271">
    <property type="term" value="P:polysaccharide biosynthetic process"/>
    <property type="evidence" value="ECO:0007669"/>
    <property type="project" value="TreeGrafter"/>
</dbReference>
<dbReference type="OrthoDB" id="9804264at2"/>
<comment type="similarity">
    <text evidence="2 5">Belongs to the DegT/DnrJ/EryC1 family.</text>
</comment>
<keyword evidence="6" id="KW-0032">Aminotransferase</keyword>
<accession>A0A370KC06</accession>
<organism evidence="6 7">
    <name type="scientific">Dyella solisilvae</name>
    <dbReference type="NCBI Taxonomy" id="1920168"/>
    <lineage>
        <taxon>Bacteria</taxon>
        <taxon>Pseudomonadati</taxon>
        <taxon>Pseudomonadota</taxon>
        <taxon>Gammaproteobacteria</taxon>
        <taxon>Lysobacterales</taxon>
        <taxon>Rhodanobacteraceae</taxon>
        <taxon>Dyella</taxon>
    </lineage>
</organism>
<dbReference type="SUPFAM" id="SSF53383">
    <property type="entry name" value="PLP-dependent transferases"/>
    <property type="match status" value="1"/>
</dbReference>
<reference evidence="6 7" key="1">
    <citation type="submission" date="2018-07" db="EMBL/GenBank/DDBJ databases">
        <title>Dyella solisilvae sp. nov., isolated from the pine and broad-leaved mixed forest soil.</title>
        <authorList>
            <person name="Gao Z."/>
            <person name="Qiu L."/>
        </authorList>
    </citation>
    <scope>NUCLEOTIDE SEQUENCE [LARGE SCALE GENOMIC DNA]</scope>
    <source>
        <strain evidence="6 7">DHG54</strain>
    </source>
</reference>
<evidence type="ECO:0000313" key="6">
    <source>
        <dbReference type="EMBL" id="RDJ00183.1"/>
    </source>
</evidence>
<dbReference type="CDD" id="cd00616">
    <property type="entry name" value="AHBA_syn"/>
    <property type="match status" value="1"/>
</dbReference>
<comment type="caution">
    <text evidence="6">The sequence shown here is derived from an EMBL/GenBank/DDBJ whole genome shotgun (WGS) entry which is preliminary data.</text>
</comment>
<keyword evidence="6" id="KW-0808">Transferase</keyword>
<sequence>MAGVESAFPTKRLSVPTADPQPSFLVFGAPRIEEAEIAEVEACLRSGWLGTGPRVAQFEQDFARWRGVTPSRVAAVNSCTAALHVSMVAANLEPESEVITTPLTFCATVNAILHAGLTPVLADVDPHTQNIDPAAIEAAITPRTRAILPVHFAGRPCDMDRIMAIANKHGLVVVEDCAHAIESEFRGRPVGTFGDFGCFSFYVTKNVVTGEGGMILGRHEESIARARILALHGMSKDAWHRFSDQGYRHYQVVECGFKYNMMDLQAAIGIHQLARVEANWQRRRQLWERYDQDLAGLPLQLPPPPEPDTRHGYHLYTVMIDETRCGIGRDGFLEAMNTARIGTGVHYLSVPEHPYYQQRFGWRPDQWPHAVRLGRQTVSLPLSPAMSHADLARVIEAVHGLIPA</sequence>
<dbReference type="Gene3D" id="3.90.1150.10">
    <property type="entry name" value="Aspartate Aminotransferase, domain 1"/>
    <property type="match status" value="1"/>
</dbReference>
<feature type="modified residue" description="N6-(pyridoxal phosphate)lysine" evidence="4">
    <location>
        <position position="205"/>
    </location>
</feature>
<gene>
    <name evidence="6" type="ORF">DVT68_05075</name>
</gene>
<evidence type="ECO:0000256" key="5">
    <source>
        <dbReference type="RuleBase" id="RU004508"/>
    </source>
</evidence>
<evidence type="ECO:0000256" key="2">
    <source>
        <dbReference type="ARBA" id="ARBA00037999"/>
    </source>
</evidence>
<keyword evidence="1 4" id="KW-0663">Pyridoxal phosphate</keyword>
<evidence type="ECO:0000256" key="4">
    <source>
        <dbReference type="PIRSR" id="PIRSR000390-2"/>
    </source>
</evidence>
<dbReference type="EMBL" id="QQSY01000001">
    <property type="protein sequence ID" value="RDJ00183.1"/>
    <property type="molecule type" value="Genomic_DNA"/>
</dbReference>
<dbReference type="Proteomes" id="UP000254711">
    <property type="component" value="Unassembled WGS sequence"/>
</dbReference>
<evidence type="ECO:0000256" key="3">
    <source>
        <dbReference type="PIRSR" id="PIRSR000390-1"/>
    </source>
</evidence>
<proteinExistence type="inferred from homology"/>
<protein>
    <submittedName>
        <fullName evidence="6">DegT/DnrJ/EryC1/StrS family aminotransferase</fullName>
    </submittedName>
</protein>
<dbReference type="PANTHER" id="PTHR30244">
    <property type="entry name" value="TRANSAMINASE"/>
    <property type="match status" value="1"/>
</dbReference>
<dbReference type="Gene3D" id="3.40.640.10">
    <property type="entry name" value="Type I PLP-dependent aspartate aminotransferase-like (Major domain)"/>
    <property type="match status" value="1"/>
</dbReference>
<dbReference type="InterPro" id="IPR015424">
    <property type="entry name" value="PyrdxlP-dep_Trfase"/>
</dbReference>
<keyword evidence="7" id="KW-1185">Reference proteome</keyword>
<dbReference type="Pfam" id="PF01041">
    <property type="entry name" value="DegT_DnrJ_EryC1"/>
    <property type="match status" value="1"/>
</dbReference>
<dbReference type="InterPro" id="IPR000653">
    <property type="entry name" value="DegT/StrS_aminotransferase"/>
</dbReference>
<dbReference type="PIRSF" id="PIRSF000390">
    <property type="entry name" value="PLP_StrS"/>
    <property type="match status" value="1"/>
</dbReference>
<dbReference type="InterPro" id="IPR015421">
    <property type="entry name" value="PyrdxlP-dep_Trfase_major"/>
</dbReference>
<dbReference type="AlphaFoldDB" id="A0A370KC06"/>
<name>A0A370KC06_9GAMM</name>